<reference evidence="1 2" key="1">
    <citation type="submission" date="2016-01" db="EMBL/GenBank/DDBJ databases">
        <title>Draft genome of the antarctic isolate Shewanella frigidimarina Ag06-30.</title>
        <authorList>
            <person name="Parmeciano Di Noto G."/>
            <person name="Vazquez S."/>
            <person name="Mac Cormack W."/>
            <person name="Iriarte A."/>
            <person name="Quiroga C."/>
        </authorList>
    </citation>
    <scope>NUCLEOTIDE SEQUENCE [LARGE SCALE GENOMIC DNA]</scope>
    <source>
        <strain evidence="1 2">Ag06-30</strain>
    </source>
</reference>
<evidence type="ECO:0000313" key="1">
    <source>
        <dbReference type="EMBL" id="KVX03027.1"/>
    </source>
</evidence>
<name>A0A106C2F8_SHEFR</name>
<organism evidence="1">
    <name type="scientific">Shewanella frigidimarina</name>
    <dbReference type="NCBI Taxonomy" id="56812"/>
    <lineage>
        <taxon>Bacteria</taxon>
        <taxon>Pseudomonadati</taxon>
        <taxon>Pseudomonadota</taxon>
        <taxon>Gammaproteobacteria</taxon>
        <taxon>Alteromonadales</taxon>
        <taxon>Shewanellaceae</taxon>
        <taxon>Shewanella</taxon>
    </lineage>
</organism>
<dbReference type="RefSeq" id="WP_059743416.1">
    <property type="nucleotide sequence ID" value="NZ_LRDC01000001.1"/>
</dbReference>
<comment type="caution">
    <text evidence="1">The sequence shown here is derived from an EMBL/GenBank/DDBJ whole genome shotgun (WGS) entry which is preliminary data.</text>
</comment>
<dbReference type="Pfam" id="PF14284">
    <property type="entry name" value="PcfJ"/>
    <property type="match status" value="1"/>
</dbReference>
<protein>
    <recommendedName>
        <fullName evidence="3">PcfJ-like protein</fullName>
    </recommendedName>
</protein>
<dbReference type="Proteomes" id="UP000055702">
    <property type="component" value="Unassembled WGS sequence"/>
</dbReference>
<evidence type="ECO:0000313" key="2">
    <source>
        <dbReference type="Proteomes" id="UP000055702"/>
    </source>
</evidence>
<dbReference type="EMBL" id="LRDC01000001">
    <property type="protein sequence ID" value="KVX03027.1"/>
    <property type="molecule type" value="Genomic_DNA"/>
</dbReference>
<dbReference type="InterPro" id="IPR025586">
    <property type="entry name" value="PcfJ"/>
</dbReference>
<accession>A0A106C2F8</accession>
<sequence>MDLQLTIQTTHLGFDYDIELHSWHQKLCAYRVFNNTERKELLEGGLGLGLNFITQFALGDEWLAQIPEQYISITNAFPEHQYQLLWLAANSEQAAQLLLMRPLLLVLICEQYPIDNEKALALSQLGQRDILSELGYDNSKAILKFIDKLTLKFDRDIELKFLKKLLDKRMCRYKVFKHHQVINYLTISLDNRYPFLTCTKLGHAIANDKSIKRGPLRACLADTIALGLALGINEPANRIGQLSSFDELERLHQQWIDQRNDIERLEHRPVDADVPYPQFIASEPNFVAIDNYDALINEGMTQKHCIAVYHNRIVSGHYCAFKMEHPQRVTIGVKVNKRIGMLELDQIKGIRNAIAANETQELVYAWFERVKKIYKQGYDHQVELKA</sequence>
<dbReference type="AlphaFoldDB" id="A0A106C2F8"/>
<proteinExistence type="predicted"/>
<gene>
    <name evidence="1" type="ORF">AWJ07_00150</name>
</gene>
<evidence type="ECO:0008006" key="3">
    <source>
        <dbReference type="Google" id="ProtNLM"/>
    </source>
</evidence>